<dbReference type="InterPro" id="IPR016161">
    <property type="entry name" value="Ald_DH/histidinol_DH"/>
</dbReference>
<comment type="pathway">
    <text evidence="1">Amino-acid degradation; 4-aminobutanoate degradation.</text>
</comment>
<dbReference type="SMR" id="A0A1I7RP91"/>
<dbReference type="InterPro" id="IPR050740">
    <property type="entry name" value="Aldehyde_DH_Superfamily"/>
</dbReference>
<organism evidence="9 11">
    <name type="scientific">Bursaphelenchus xylophilus</name>
    <name type="common">Pinewood nematode worm</name>
    <name type="synonym">Aphelenchoides xylophilus</name>
    <dbReference type="NCBI Taxonomy" id="6326"/>
    <lineage>
        <taxon>Eukaryota</taxon>
        <taxon>Metazoa</taxon>
        <taxon>Ecdysozoa</taxon>
        <taxon>Nematoda</taxon>
        <taxon>Chromadorea</taxon>
        <taxon>Rhabditida</taxon>
        <taxon>Tylenchina</taxon>
        <taxon>Tylenchomorpha</taxon>
        <taxon>Aphelenchoidea</taxon>
        <taxon>Aphelenchoididae</taxon>
        <taxon>Bursaphelenchus</taxon>
    </lineage>
</organism>
<dbReference type="Proteomes" id="UP000095284">
    <property type="component" value="Unplaced"/>
</dbReference>
<keyword evidence="3 5" id="KW-0560">Oxidoreductase</keyword>
<dbReference type="EMBL" id="CAJFDI010000002">
    <property type="protein sequence ID" value="CAD5214757.1"/>
    <property type="molecule type" value="Genomic_DNA"/>
</dbReference>
<dbReference type="PANTHER" id="PTHR43353">
    <property type="entry name" value="SUCCINATE-SEMIALDEHYDE DEHYDROGENASE, MITOCHONDRIAL"/>
    <property type="match status" value="1"/>
</dbReference>
<dbReference type="Gene3D" id="3.40.605.10">
    <property type="entry name" value="Aldehyde Dehydrogenase, Chain A, domain 1"/>
    <property type="match status" value="1"/>
</dbReference>
<protein>
    <submittedName>
        <fullName evidence="7">(pine wood nematode) hypothetical protein</fullName>
    </submittedName>
    <submittedName>
        <fullName evidence="11">Aldedh domain-containing protein</fullName>
    </submittedName>
</protein>
<dbReference type="OrthoDB" id="310895at2759"/>
<evidence type="ECO:0000256" key="3">
    <source>
        <dbReference type="ARBA" id="ARBA00023002"/>
    </source>
</evidence>
<evidence type="ECO:0000313" key="7">
    <source>
        <dbReference type="EMBL" id="CAD5214757.1"/>
    </source>
</evidence>
<evidence type="ECO:0000256" key="4">
    <source>
        <dbReference type="PROSITE-ProRule" id="PRU10007"/>
    </source>
</evidence>
<dbReference type="Gene3D" id="3.40.309.10">
    <property type="entry name" value="Aldehyde Dehydrogenase, Chain A, domain 2"/>
    <property type="match status" value="1"/>
</dbReference>
<dbReference type="Proteomes" id="UP000659654">
    <property type="component" value="Unassembled WGS sequence"/>
</dbReference>
<name>A0A1I7RP91_BURXY</name>
<reference evidence="11" key="1">
    <citation type="submission" date="2016-11" db="UniProtKB">
        <authorList>
            <consortium name="WormBaseParasite"/>
        </authorList>
    </citation>
    <scope>IDENTIFICATION</scope>
</reference>
<gene>
    <name evidence="7" type="ORF">BXYJ_LOCUS3689</name>
</gene>
<dbReference type="InterPro" id="IPR016163">
    <property type="entry name" value="Ald_DH_C"/>
</dbReference>
<accession>A0A1I7RP91</accession>
<dbReference type="InterPro" id="IPR015590">
    <property type="entry name" value="Aldehyde_DH_dom"/>
</dbReference>
<dbReference type="CDD" id="cd07103">
    <property type="entry name" value="ALDH_F5_SSADH_GabD"/>
    <property type="match status" value="1"/>
</dbReference>
<dbReference type="FunFam" id="3.40.309.10:FF:000004">
    <property type="entry name" value="Succinate-semialdehyde dehydrogenase I"/>
    <property type="match status" value="1"/>
</dbReference>
<dbReference type="InterPro" id="IPR016162">
    <property type="entry name" value="Ald_DH_N"/>
</dbReference>
<dbReference type="PANTHER" id="PTHR43353:SF5">
    <property type="entry name" value="SUCCINATE-SEMIALDEHYDE DEHYDROGENASE, MITOCHONDRIAL"/>
    <property type="match status" value="1"/>
</dbReference>
<dbReference type="FunFam" id="3.40.605.10:FF:000005">
    <property type="entry name" value="Succinate-semialdehyde dehydrogenase I"/>
    <property type="match status" value="1"/>
</dbReference>
<dbReference type="EMBL" id="CAJFCV020000002">
    <property type="protein sequence ID" value="CAG9095613.1"/>
    <property type="molecule type" value="Genomic_DNA"/>
</dbReference>
<dbReference type="Proteomes" id="UP000582659">
    <property type="component" value="Unassembled WGS sequence"/>
</dbReference>
<keyword evidence="10" id="KW-1185">Reference proteome</keyword>
<dbReference type="AlphaFoldDB" id="A0A1I7RP91"/>
<reference evidence="8" key="2">
    <citation type="submission" date="2020-08" db="EMBL/GenBank/DDBJ databases">
        <authorList>
            <person name="Kikuchi T."/>
        </authorList>
    </citation>
    <scope>NUCLEOTIDE SEQUENCE</scope>
    <source>
        <strain evidence="7">Ka4C1</strain>
    </source>
</reference>
<dbReference type="PROSITE" id="PS00687">
    <property type="entry name" value="ALDEHYDE_DEHYDR_GLU"/>
    <property type="match status" value="1"/>
</dbReference>
<proteinExistence type="inferred from homology"/>
<dbReference type="Pfam" id="PF00171">
    <property type="entry name" value="Aldedh"/>
    <property type="match status" value="1"/>
</dbReference>
<sequence length="504" mass="54755">MSLKLFNGRLITFQRVAMRRFQSSVLPEGAKAFINGKWLGSTSGKVFEVTNPYTSEPITDVPDCNVQDTEIAVQAAREAFTLWASETTAKQRGETLRRWFEILRDREDELAKLLTEEQGKPLAEAKIEIQYSGAYFDWYAGEARRIYGQVVQPPVLNRTHLHIREPIGVVVAITPWNFPTAMIARKAAAALASGCTMVVKPAHDTPLSALALAAAASDAGVPRGVFNVVPAGHENTQEISKFVCSSPNVDCISFTGSTGVGKLLLSQSASTVKRVCLELGGNAPFIVFQSADLDKAVKGAIASKARASGQTCVSSNRYYVHESVHAEFVNKLKEAISALKCGDGLKEGTTQGPMINKNALHKVQFLVDDAVDKGAEVVVGGKYIEETNIYKPTILINVNESMELANQEIFGPVVAIQKFSDEKDVIKKANSTRYGLASYIFSEDYRQINRVYRALQSGMVGVNEGAISCSEAAFGGVKESGMGREGGSQGIDEFTQWKYVCIGE</sequence>
<dbReference type="WBParaSite" id="BXY_0253200.1">
    <property type="protein sequence ID" value="BXY_0253200.1"/>
    <property type="gene ID" value="BXY_0253200"/>
</dbReference>
<comment type="similarity">
    <text evidence="2 5">Belongs to the aldehyde dehydrogenase family.</text>
</comment>
<dbReference type="InterPro" id="IPR029510">
    <property type="entry name" value="Ald_DH_CS_GLU"/>
</dbReference>
<evidence type="ECO:0000256" key="1">
    <source>
        <dbReference type="ARBA" id="ARBA00005176"/>
    </source>
</evidence>
<feature type="domain" description="Aldehyde dehydrogenase" evidence="6">
    <location>
        <begin position="38"/>
        <end position="500"/>
    </location>
</feature>
<dbReference type="GO" id="GO:0005739">
    <property type="term" value="C:mitochondrion"/>
    <property type="evidence" value="ECO:0007669"/>
    <property type="project" value="TreeGrafter"/>
</dbReference>
<feature type="active site" evidence="4">
    <location>
        <position position="278"/>
    </location>
</feature>
<dbReference type="eggNOG" id="KOG2451">
    <property type="taxonomic scope" value="Eukaryota"/>
</dbReference>
<evidence type="ECO:0000313" key="8">
    <source>
        <dbReference type="EMBL" id="CAG9095613.1"/>
    </source>
</evidence>
<evidence type="ECO:0000256" key="2">
    <source>
        <dbReference type="ARBA" id="ARBA00009986"/>
    </source>
</evidence>
<dbReference type="GO" id="GO:0009450">
    <property type="term" value="P:gamma-aminobutyric acid catabolic process"/>
    <property type="evidence" value="ECO:0007669"/>
    <property type="project" value="TreeGrafter"/>
</dbReference>
<dbReference type="GO" id="GO:0004777">
    <property type="term" value="F:succinate-semialdehyde dehydrogenase (NAD+) activity"/>
    <property type="evidence" value="ECO:0007669"/>
    <property type="project" value="TreeGrafter"/>
</dbReference>
<evidence type="ECO:0000313" key="10">
    <source>
        <dbReference type="Proteomes" id="UP000659654"/>
    </source>
</evidence>
<evidence type="ECO:0000313" key="11">
    <source>
        <dbReference type="WBParaSite" id="BXY_0253200.1"/>
    </source>
</evidence>
<evidence type="ECO:0000313" key="9">
    <source>
        <dbReference type="Proteomes" id="UP000095284"/>
    </source>
</evidence>
<dbReference type="SUPFAM" id="SSF53720">
    <property type="entry name" value="ALDH-like"/>
    <property type="match status" value="1"/>
</dbReference>
<evidence type="ECO:0000259" key="6">
    <source>
        <dbReference type="Pfam" id="PF00171"/>
    </source>
</evidence>
<evidence type="ECO:0000256" key="5">
    <source>
        <dbReference type="RuleBase" id="RU003345"/>
    </source>
</evidence>